<dbReference type="SUPFAM" id="SSF52374">
    <property type="entry name" value="Nucleotidylyl transferase"/>
    <property type="match status" value="1"/>
</dbReference>
<protein>
    <recommendedName>
        <fullName evidence="2 9">Tryptophan--tRNA ligase</fullName>
        <ecNumber evidence="2 9">6.1.1.2</ecNumber>
    </recommendedName>
</protein>
<evidence type="ECO:0000256" key="3">
    <source>
        <dbReference type="ARBA" id="ARBA00022598"/>
    </source>
</evidence>
<evidence type="ECO:0000256" key="2">
    <source>
        <dbReference type="ARBA" id="ARBA00013161"/>
    </source>
</evidence>
<keyword evidence="4 10" id="KW-0547">Nucleotide-binding</keyword>
<accession>A0AA91ECH0</accession>
<sequence length="341" mass="37162">MSDLQTHSASHTILTGDRPTGQLHLGHYIGSLRQRVALQDLYPQFVLIADLQGLTDNGSNPQKISHNIFEVMADYLAVGIDPAKTTICLQSALPALAELTMLYMNIVSVARVERNPTVKAEIAQKGFSRTLPTGFLVYPISQAADITAFKADRVPVGDDQLPMLEQTNEIVHKMNSLLPEPTLVPCQAMLSAVSRLPGIDGNAKMSKSLGNTLTLGASADDISKAVHAMYTDPNHLRVSDPGQIEGNVVFTYLDAFHPDAAQVAAMKEHYQRGGLGDRQCKQELEACLQALLEPIRERRLQFSADKAALIEILQAGTEKAREVTQQTLAEVKRGLGLPVMF</sequence>
<keyword evidence="6 10" id="KW-0648">Protein biosynthesis</keyword>
<dbReference type="PANTHER" id="PTHR43766:SF1">
    <property type="entry name" value="TRYPTOPHAN--TRNA LIGASE, MITOCHONDRIAL"/>
    <property type="match status" value="1"/>
</dbReference>
<dbReference type="InterPro" id="IPR050203">
    <property type="entry name" value="Trp-tRNA_synthetase"/>
</dbReference>
<dbReference type="EC" id="6.1.1.2" evidence="2 9"/>
<comment type="caution">
    <text evidence="11">The sequence shown here is derived from an EMBL/GenBank/DDBJ whole genome shotgun (WGS) entry which is preliminary data.</text>
</comment>
<dbReference type="PANTHER" id="PTHR43766">
    <property type="entry name" value="TRYPTOPHAN--TRNA LIGASE, MITOCHONDRIAL"/>
    <property type="match status" value="1"/>
</dbReference>
<dbReference type="InterPro" id="IPR002306">
    <property type="entry name" value="Trp-tRNA-ligase"/>
</dbReference>
<evidence type="ECO:0000256" key="8">
    <source>
        <dbReference type="ARBA" id="ARBA00049929"/>
    </source>
</evidence>
<evidence type="ECO:0000256" key="5">
    <source>
        <dbReference type="ARBA" id="ARBA00022840"/>
    </source>
</evidence>
<dbReference type="Gene3D" id="1.10.240.10">
    <property type="entry name" value="Tyrosyl-Transfer RNA Synthetase"/>
    <property type="match status" value="1"/>
</dbReference>
<organism evidence="11 12">
    <name type="scientific">Obesumbacterium proteus ATCC 12841</name>
    <dbReference type="NCBI Taxonomy" id="1354268"/>
    <lineage>
        <taxon>Bacteria</taxon>
        <taxon>Pseudomonadati</taxon>
        <taxon>Pseudomonadota</taxon>
        <taxon>Gammaproteobacteria</taxon>
        <taxon>Enterobacterales</taxon>
        <taxon>Hafniaceae</taxon>
        <taxon>Obesumbacterium</taxon>
    </lineage>
</organism>
<dbReference type="CDD" id="cd00806">
    <property type="entry name" value="TrpRS_core"/>
    <property type="match status" value="1"/>
</dbReference>
<comment type="similarity">
    <text evidence="1 10">Belongs to the class-I aminoacyl-tRNA synthetase family.</text>
</comment>
<keyword evidence="3 10" id="KW-0436">Ligase</keyword>
<dbReference type="GO" id="GO:0005829">
    <property type="term" value="C:cytosol"/>
    <property type="evidence" value="ECO:0007669"/>
    <property type="project" value="TreeGrafter"/>
</dbReference>
<dbReference type="FunFam" id="3.40.50.620:FF:000094">
    <property type="entry name" value="Tryptophan--tRNA ligase"/>
    <property type="match status" value="1"/>
</dbReference>
<dbReference type="Pfam" id="PF00579">
    <property type="entry name" value="tRNA-synt_1b"/>
    <property type="match status" value="1"/>
</dbReference>
<proteinExistence type="inferred from homology"/>
<dbReference type="PROSITE" id="PS00178">
    <property type="entry name" value="AA_TRNA_LIGASE_I"/>
    <property type="match status" value="1"/>
</dbReference>
<dbReference type="AlphaFoldDB" id="A0AA91ECH0"/>
<dbReference type="GO" id="GO:0005524">
    <property type="term" value="F:ATP binding"/>
    <property type="evidence" value="ECO:0007669"/>
    <property type="project" value="UniProtKB-KW"/>
</dbReference>
<dbReference type="RefSeq" id="WP_061554735.1">
    <property type="nucleotide sequence ID" value="NZ_LXEX01000048.1"/>
</dbReference>
<dbReference type="Gene3D" id="3.40.50.620">
    <property type="entry name" value="HUPs"/>
    <property type="match status" value="1"/>
</dbReference>
<name>A0AA91ECH0_9GAMM</name>
<evidence type="ECO:0000256" key="9">
    <source>
        <dbReference type="NCBIfam" id="TIGR00233"/>
    </source>
</evidence>
<evidence type="ECO:0000256" key="7">
    <source>
        <dbReference type="ARBA" id="ARBA00023146"/>
    </source>
</evidence>
<keyword evidence="7 10" id="KW-0030">Aminoacyl-tRNA synthetase</keyword>
<dbReference type="EMBL" id="LXEX01000048">
    <property type="protein sequence ID" value="OAT58033.1"/>
    <property type="molecule type" value="Genomic_DNA"/>
</dbReference>
<dbReference type="FunFam" id="1.10.240.10:FF:000005">
    <property type="entry name" value="Tryptophan--tRNA ligase"/>
    <property type="match status" value="1"/>
</dbReference>
<dbReference type="PRINTS" id="PR01039">
    <property type="entry name" value="TRNASYNTHTRP"/>
</dbReference>
<evidence type="ECO:0000256" key="10">
    <source>
        <dbReference type="RuleBase" id="RU363036"/>
    </source>
</evidence>
<evidence type="ECO:0000313" key="11">
    <source>
        <dbReference type="EMBL" id="OAT58033.1"/>
    </source>
</evidence>
<gene>
    <name evidence="11" type="ORF">M993_03239</name>
</gene>
<keyword evidence="5 10" id="KW-0067">ATP-binding</keyword>
<dbReference type="GO" id="GO:0006436">
    <property type="term" value="P:tryptophanyl-tRNA aminoacylation"/>
    <property type="evidence" value="ECO:0007669"/>
    <property type="project" value="UniProtKB-UniRule"/>
</dbReference>
<evidence type="ECO:0000256" key="6">
    <source>
        <dbReference type="ARBA" id="ARBA00022917"/>
    </source>
</evidence>
<dbReference type="Proteomes" id="UP000078431">
    <property type="component" value="Unassembled WGS sequence"/>
</dbReference>
<dbReference type="InterPro" id="IPR002305">
    <property type="entry name" value="aa-tRNA-synth_Ic"/>
</dbReference>
<comment type="catalytic activity">
    <reaction evidence="8">
        <text>tRNA(Trp) + L-tryptophan + ATP = L-tryptophyl-tRNA(Trp) + AMP + diphosphate + H(+)</text>
        <dbReference type="Rhea" id="RHEA:24080"/>
        <dbReference type="Rhea" id="RHEA-COMP:9671"/>
        <dbReference type="Rhea" id="RHEA-COMP:9705"/>
        <dbReference type="ChEBI" id="CHEBI:15378"/>
        <dbReference type="ChEBI" id="CHEBI:30616"/>
        <dbReference type="ChEBI" id="CHEBI:33019"/>
        <dbReference type="ChEBI" id="CHEBI:57912"/>
        <dbReference type="ChEBI" id="CHEBI:78442"/>
        <dbReference type="ChEBI" id="CHEBI:78535"/>
        <dbReference type="ChEBI" id="CHEBI:456215"/>
        <dbReference type="EC" id="6.1.1.2"/>
    </reaction>
</comment>
<dbReference type="InterPro" id="IPR001412">
    <property type="entry name" value="aa-tRNA-synth_I_CS"/>
</dbReference>
<keyword evidence="12" id="KW-1185">Reference proteome</keyword>
<evidence type="ECO:0000256" key="4">
    <source>
        <dbReference type="ARBA" id="ARBA00022741"/>
    </source>
</evidence>
<dbReference type="NCBIfam" id="TIGR00233">
    <property type="entry name" value="trpS"/>
    <property type="match status" value="1"/>
</dbReference>
<reference evidence="11 12" key="1">
    <citation type="submission" date="2016-04" db="EMBL/GenBank/DDBJ databases">
        <title>ATOL: Assembling a taxonomically balanced genome-scale reconstruction of the evolutionary history of the Enterobacteriaceae.</title>
        <authorList>
            <person name="Plunkett G.III."/>
            <person name="Neeno-Eckwall E.C."/>
            <person name="Glasner J.D."/>
            <person name="Perna N.T."/>
        </authorList>
    </citation>
    <scope>NUCLEOTIDE SEQUENCE [LARGE SCALE GENOMIC DNA]</scope>
    <source>
        <strain evidence="11 12">ATCC 12841</strain>
    </source>
</reference>
<evidence type="ECO:0000313" key="12">
    <source>
        <dbReference type="Proteomes" id="UP000078431"/>
    </source>
</evidence>
<evidence type="ECO:0000256" key="1">
    <source>
        <dbReference type="ARBA" id="ARBA00005594"/>
    </source>
</evidence>
<dbReference type="InterPro" id="IPR014729">
    <property type="entry name" value="Rossmann-like_a/b/a_fold"/>
</dbReference>
<dbReference type="GO" id="GO:0004830">
    <property type="term" value="F:tryptophan-tRNA ligase activity"/>
    <property type="evidence" value="ECO:0007669"/>
    <property type="project" value="UniProtKB-UniRule"/>
</dbReference>